<reference evidence="2 3" key="1">
    <citation type="submission" date="2019-01" db="EMBL/GenBank/DDBJ databases">
        <authorList>
            <person name="Brito A."/>
        </authorList>
    </citation>
    <scope>NUCLEOTIDE SEQUENCE [LARGE SCALE GENOMIC DNA]</scope>
    <source>
        <strain evidence="2">1</strain>
    </source>
</reference>
<dbReference type="OrthoDB" id="583245at2"/>
<sequence length="99" mass="11033">MIVSYLSRSLGMLFFMACFGALMNPPPYILIGIVFFIMGLVLLPSTNKITKQTFNWEIKGGTKATVLLVGFLLVCLVVPQVNLKTTSFSINYLEHKESI</sequence>
<feature type="transmembrane region" description="Helical" evidence="1">
    <location>
        <begin position="66"/>
        <end position="83"/>
    </location>
</feature>
<protein>
    <submittedName>
        <fullName evidence="2">Uncharacterized protein</fullName>
    </submittedName>
</protein>
<accession>A0A563VUE9</accession>
<name>A0A563VUE9_9CYAN</name>
<proteinExistence type="predicted"/>
<dbReference type="Proteomes" id="UP000320055">
    <property type="component" value="Unassembled WGS sequence"/>
</dbReference>
<evidence type="ECO:0000313" key="3">
    <source>
        <dbReference type="Proteomes" id="UP000320055"/>
    </source>
</evidence>
<dbReference type="RefSeq" id="WP_144865248.1">
    <property type="nucleotide sequence ID" value="NZ_LR213790.1"/>
</dbReference>
<evidence type="ECO:0000256" key="1">
    <source>
        <dbReference type="SAM" id="Phobius"/>
    </source>
</evidence>
<evidence type="ECO:0000313" key="2">
    <source>
        <dbReference type="EMBL" id="VEP15025.1"/>
    </source>
</evidence>
<dbReference type="EMBL" id="CAACVJ010000224">
    <property type="protein sequence ID" value="VEP15025.1"/>
    <property type="molecule type" value="Genomic_DNA"/>
</dbReference>
<keyword evidence="1" id="KW-1133">Transmembrane helix</keyword>
<keyword evidence="3" id="KW-1185">Reference proteome</keyword>
<keyword evidence="1" id="KW-0472">Membrane</keyword>
<keyword evidence="1" id="KW-0812">Transmembrane</keyword>
<gene>
    <name evidence="2" type="ORF">H1P_300047</name>
</gene>
<organism evidence="2 3">
    <name type="scientific">Hyella patelloides LEGE 07179</name>
    <dbReference type="NCBI Taxonomy" id="945734"/>
    <lineage>
        <taxon>Bacteria</taxon>
        <taxon>Bacillati</taxon>
        <taxon>Cyanobacteriota</taxon>
        <taxon>Cyanophyceae</taxon>
        <taxon>Pleurocapsales</taxon>
        <taxon>Hyellaceae</taxon>
        <taxon>Hyella</taxon>
    </lineage>
</organism>
<feature type="transmembrane region" description="Helical" evidence="1">
    <location>
        <begin position="5"/>
        <end position="22"/>
    </location>
</feature>
<dbReference type="AlphaFoldDB" id="A0A563VUE9"/>